<name>T1ADJ0_9ZZZZ</name>
<dbReference type="PANTHER" id="PTHR11922">
    <property type="entry name" value="GMP SYNTHASE-RELATED"/>
    <property type="match status" value="1"/>
</dbReference>
<feature type="domain" description="Glutamine amidotransferase" evidence="7">
    <location>
        <begin position="5"/>
        <end position="183"/>
    </location>
</feature>
<dbReference type="InterPro" id="IPR017926">
    <property type="entry name" value="GATASE"/>
</dbReference>
<evidence type="ECO:0000259" key="7">
    <source>
        <dbReference type="Pfam" id="PF00117"/>
    </source>
</evidence>
<reference evidence="8" key="2">
    <citation type="journal article" date="2014" name="ISME J.">
        <title>Microbial stratification in low pH oxic and suboxic macroscopic growths along an acid mine drainage.</title>
        <authorList>
            <person name="Mendez-Garcia C."/>
            <person name="Mesa V."/>
            <person name="Sprenger R.R."/>
            <person name="Richter M."/>
            <person name="Diez M.S."/>
            <person name="Solano J."/>
            <person name="Bargiela R."/>
            <person name="Golyshina O.V."/>
            <person name="Manteca A."/>
            <person name="Ramos J.L."/>
            <person name="Gallego J.R."/>
            <person name="Llorente I."/>
            <person name="Martins Dos Santos V.A."/>
            <person name="Jensen O.N."/>
            <person name="Pelaez A.I."/>
            <person name="Sanchez J."/>
            <person name="Ferrer M."/>
        </authorList>
    </citation>
    <scope>NUCLEOTIDE SEQUENCE</scope>
</reference>
<dbReference type="FunFam" id="3.40.50.880:FF:000047">
    <property type="entry name" value="GMP synthase [glutamine-hydrolyzing] subunit A"/>
    <property type="match status" value="1"/>
</dbReference>
<dbReference type="GO" id="GO:0005829">
    <property type="term" value="C:cytosol"/>
    <property type="evidence" value="ECO:0007669"/>
    <property type="project" value="TreeGrafter"/>
</dbReference>
<comment type="caution">
    <text evidence="8">The sequence shown here is derived from an EMBL/GenBank/DDBJ whole genome shotgun (WGS) entry which is preliminary data.</text>
</comment>
<sequence length="191" mass="21367">MKIYVVDNGGQWTHREWKVLRKLEVDSEIVQNNVDTSVLEGASGIVLSGGAPSIVDEMDKLGIIGKYIDSLNLPVFGICIGAQFIALHFGGKVGRAKVPEFGKADLSFFDQGGIFKDIPNKTMAWENHNDEIIELPDNFVLCASSKNCKVQAFYHRERPIYGVQFHPEVQNTEFGKNMFENFINVCGKGRR</sequence>
<evidence type="ECO:0000256" key="5">
    <source>
        <dbReference type="ARBA" id="ARBA00022840"/>
    </source>
</evidence>
<dbReference type="Gene3D" id="3.40.50.880">
    <property type="match status" value="1"/>
</dbReference>
<dbReference type="GO" id="GO:0003921">
    <property type="term" value="F:GMP synthase activity"/>
    <property type="evidence" value="ECO:0007669"/>
    <property type="project" value="TreeGrafter"/>
</dbReference>
<dbReference type="InterPro" id="IPR023686">
    <property type="entry name" value="GMP_synthase_A"/>
</dbReference>
<keyword evidence="3" id="KW-0332">GMP biosynthesis</keyword>
<dbReference type="PRINTS" id="PR00096">
    <property type="entry name" value="GATASE"/>
</dbReference>
<evidence type="ECO:0000256" key="3">
    <source>
        <dbReference type="ARBA" id="ARBA00022749"/>
    </source>
</evidence>
<dbReference type="NCBIfam" id="TIGR00888">
    <property type="entry name" value="guaA_Nterm"/>
    <property type="match status" value="1"/>
</dbReference>
<evidence type="ECO:0000313" key="8">
    <source>
        <dbReference type="EMBL" id="EQD39044.1"/>
    </source>
</evidence>
<dbReference type="SUPFAM" id="SSF52317">
    <property type="entry name" value="Class I glutamine amidotransferase-like"/>
    <property type="match status" value="1"/>
</dbReference>
<dbReference type="CDD" id="cd01742">
    <property type="entry name" value="GATase1_GMP_Synthase"/>
    <property type="match status" value="1"/>
</dbReference>
<dbReference type="PROSITE" id="PS51273">
    <property type="entry name" value="GATASE_TYPE_1"/>
    <property type="match status" value="1"/>
</dbReference>
<keyword evidence="1" id="KW-0436">Ligase</keyword>
<dbReference type="PRINTS" id="PR00097">
    <property type="entry name" value="ANTSNTHASEII"/>
</dbReference>
<dbReference type="EMBL" id="AUZX01012521">
    <property type="protein sequence ID" value="EQD39044.1"/>
    <property type="molecule type" value="Genomic_DNA"/>
</dbReference>
<gene>
    <name evidence="8" type="ORF">B1A_17032</name>
</gene>
<keyword evidence="2" id="KW-0547">Nucleotide-binding</keyword>
<dbReference type="AlphaFoldDB" id="T1ADJ0"/>
<keyword evidence="5" id="KW-0067">ATP-binding</keyword>
<dbReference type="Pfam" id="PF00117">
    <property type="entry name" value="GATase"/>
    <property type="match status" value="1"/>
</dbReference>
<organism evidence="8">
    <name type="scientific">mine drainage metagenome</name>
    <dbReference type="NCBI Taxonomy" id="410659"/>
    <lineage>
        <taxon>unclassified sequences</taxon>
        <taxon>metagenomes</taxon>
        <taxon>ecological metagenomes</taxon>
    </lineage>
</organism>
<dbReference type="HAMAP" id="MF_01510">
    <property type="entry name" value="GMP_synthase_A"/>
    <property type="match status" value="1"/>
</dbReference>
<protein>
    <submittedName>
        <fullName evidence="8">GMP synthase subunit A</fullName>
    </submittedName>
</protein>
<dbReference type="GO" id="GO:0005524">
    <property type="term" value="F:ATP binding"/>
    <property type="evidence" value="ECO:0007669"/>
    <property type="project" value="UniProtKB-KW"/>
</dbReference>
<dbReference type="NCBIfam" id="NF001975">
    <property type="entry name" value="PRK00758.1"/>
    <property type="match status" value="1"/>
</dbReference>
<evidence type="ECO:0000256" key="2">
    <source>
        <dbReference type="ARBA" id="ARBA00022741"/>
    </source>
</evidence>
<evidence type="ECO:0000256" key="4">
    <source>
        <dbReference type="ARBA" id="ARBA00022755"/>
    </source>
</evidence>
<proteinExistence type="inferred from homology"/>
<dbReference type="PANTHER" id="PTHR11922:SF2">
    <property type="entry name" value="GMP SYNTHASE [GLUTAMINE-HYDROLYZING]"/>
    <property type="match status" value="1"/>
</dbReference>
<keyword evidence="4" id="KW-0658">Purine biosynthesis</keyword>
<dbReference type="InterPro" id="IPR029062">
    <property type="entry name" value="Class_I_gatase-like"/>
</dbReference>
<evidence type="ECO:0000256" key="1">
    <source>
        <dbReference type="ARBA" id="ARBA00022598"/>
    </source>
</evidence>
<keyword evidence="6" id="KW-0315">Glutamine amidotransferase</keyword>
<accession>T1ADJ0</accession>
<dbReference type="InterPro" id="IPR004739">
    <property type="entry name" value="GMP_synth_GATase"/>
</dbReference>
<evidence type="ECO:0000256" key="6">
    <source>
        <dbReference type="ARBA" id="ARBA00022962"/>
    </source>
</evidence>
<reference evidence="8" key="1">
    <citation type="submission" date="2013-08" db="EMBL/GenBank/DDBJ databases">
        <authorList>
            <person name="Mendez C."/>
            <person name="Richter M."/>
            <person name="Ferrer M."/>
            <person name="Sanchez J."/>
        </authorList>
    </citation>
    <scope>NUCLEOTIDE SEQUENCE</scope>
</reference>